<dbReference type="EC" id="2.1.1.266" evidence="1"/>
<proteinExistence type="predicted"/>
<keyword evidence="1" id="KW-0808">Transferase</keyword>
<organism evidence="1">
    <name type="scientific">bioreactor metagenome</name>
    <dbReference type="NCBI Taxonomy" id="1076179"/>
    <lineage>
        <taxon>unclassified sequences</taxon>
        <taxon>metagenomes</taxon>
        <taxon>ecological metagenomes</taxon>
    </lineage>
</organism>
<keyword evidence="1" id="KW-0489">Methyltransferase</keyword>
<protein>
    <submittedName>
        <fullName evidence="1">Ribosomal RNA large subunit methyltransferase J</fullName>
        <ecNumber evidence="1">2.1.1.266</ecNumber>
    </submittedName>
</protein>
<gene>
    <name evidence="1" type="primary">rlmJ_2</name>
    <name evidence="1" type="ORF">SDC9_90205</name>
</gene>
<evidence type="ECO:0000313" key="1">
    <source>
        <dbReference type="EMBL" id="MPM43528.1"/>
    </source>
</evidence>
<accession>A0A644ZT04</accession>
<sequence length="313" mass="35543">MVTEEGYTYSHFAKPADVWKHLALCEVMRNEQPTVYVETNSACADYHLNHTPEQEYGIYNFIEKATYYEGLSDSFYYKLESAAIKENKYLGSPALAMRVLGDAVDKFHFFDIETAALSNVIAFANRNQLADKVEIIRQDSIVGVLDLLPKLPKSTLIHIDPYNIDKPSTNGKDYLDVFTEASERGMKCILWYGFNTLDEKKYLNDFMKDKLSGKTIGNLSCIELIMDIIQKNTILCNPGILGNGLLTSNLSNTSVSTIEKYSKSLTVLYQNSHYNGFKGSIYRDILDIKSTKLTNKNSISNNLRRPKRGLKMR</sequence>
<dbReference type="GO" id="GO:0036307">
    <property type="term" value="F:23S rRNA (adenine(2030)-N(6))-methyltransferase activity"/>
    <property type="evidence" value="ECO:0007669"/>
    <property type="project" value="UniProtKB-EC"/>
</dbReference>
<dbReference type="EMBL" id="VSSQ01010137">
    <property type="protein sequence ID" value="MPM43528.1"/>
    <property type="molecule type" value="Genomic_DNA"/>
</dbReference>
<reference evidence="1" key="1">
    <citation type="submission" date="2019-08" db="EMBL/GenBank/DDBJ databases">
        <authorList>
            <person name="Kucharzyk K."/>
            <person name="Murdoch R.W."/>
            <person name="Higgins S."/>
            <person name="Loffler F."/>
        </authorList>
    </citation>
    <scope>NUCLEOTIDE SEQUENCE</scope>
</reference>
<dbReference type="InterPro" id="IPR029063">
    <property type="entry name" value="SAM-dependent_MTases_sf"/>
</dbReference>
<dbReference type="AlphaFoldDB" id="A0A644ZT04"/>
<dbReference type="Gene3D" id="3.40.50.150">
    <property type="entry name" value="Vaccinia Virus protein VP39"/>
    <property type="match status" value="1"/>
</dbReference>
<name>A0A644ZT04_9ZZZZ</name>
<comment type="caution">
    <text evidence="1">The sequence shown here is derived from an EMBL/GenBank/DDBJ whole genome shotgun (WGS) entry which is preliminary data.</text>
</comment>
<dbReference type="SUPFAM" id="SSF53335">
    <property type="entry name" value="S-adenosyl-L-methionine-dependent methyltransferases"/>
    <property type="match status" value="1"/>
</dbReference>